<keyword evidence="3 4" id="KW-0732">Signal</keyword>
<keyword evidence="2" id="KW-0813">Transport</keyword>
<dbReference type="Gene3D" id="3.40.50.1980">
    <property type="entry name" value="Nitrogenase molybdenum iron protein domain"/>
    <property type="match status" value="2"/>
</dbReference>
<accession>A0A2A4WZ74</accession>
<dbReference type="InterPro" id="IPR006127">
    <property type="entry name" value="ZnuA-like"/>
</dbReference>
<dbReference type="GO" id="GO:0046872">
    <property type="term" value="F:metal ion binding"/>
    <property type="evidence" value="ECO:0007669"/>
    <property type="project" value="InterPro"/>
</dbReference>
<evidence type="ECO:0000256" key="1">
    <source>
        <dbReference type="ARBA" id="ARBA00011028"/>
    </source>
</evidence>
<evidence type="ECO:0000256" key="3">
    <source>
        <dbReference type="ARBA" id="ARBA00022729"/>
    </source>
</evidence>
<dbReference type="EMBL" id="NVUK01000045">
    <property type="protein sequence ID" value="PCI75544.1"/>
    <property type="molecule type" value="Genomic_DNA"/>
</dbReference>
<dbReference type="PROSITE" id="PS51257">
    <property type="entry name" value="PROKAR_LIPOPROTEIN"/>
    <property type="match status" value="1"/>
</dbReference>
<evidence type="ECO:0000256" key="4">
    <source>
        <dbReference type="SAM" id="SignalP"/>
    </source>
</evidence>
<name>A0A2A4WZ74_UNCAE</name>
<evidence type="ECO:0000313" key="6">
    <source>
        <dbReference type="Proteomes" id="UP000218775"/>
    </source>
</evidence>
<dbReference type="GO" id="GO:0030001">
    <property type="term" value="P:metal ion transport"/>
    <property type="evidence" value="ECO:0007669"/>
    <property type="project" value="InterPro"/>
</dbReference>
<reference evidence="6" key="1">
    <citation type="submission" date="2017-08" db="EMBL/GenBank/DDBJ databases">
        <title>A dynamic microbial community with high functional redundancy inhabits the cold, oxic subseafloor aquifer.</title>
        <authorList>
            <person name="Tully B.J."/>
            <person name="Wheat C.G."/>
            <person name="Glazer B.T."/>
            <person name="Huber J.A."/>
        </authorList>
    </citation>
    <scope>NUCLEOTIDE SEQUENCE [LARGE SCALE GENOMIC DNA]</scope>
</reference>
<dbReference type="InterPro" id="IPR050492">
    <property type="entry name" value="Bact_metal-bind_prot9"/>
</dbReference>
<evidence type="ECO:0000256" key="2">
    <source>
        <dbReference type="ARBA" id="ARBA00022448"/>
    </source>
</evidence>
<comment type="caution">
    <text evidence="5">The sequence shown here is derived from an EMBL/GenBank/DDBJ whole genome shotgun (WGS) entry which is preliminary data.</text>
</comment>
<dbReference type="Pfam" id="PF01297">
    <property type="entry name" value="ZnuA"/>
    <property type="match status" value="1"/>
</dbReference>
<sequence length="304" mass="33924">MRARLLTPLFTLIFISLATIACQKSAPHAKKSAKQIPVVAVSIPPYTSLVKAIAGDSVHVVSVIGEKQNPHLSQSTFKQVDSIDKASLWIGIGESYEPKILRVLKKTSPNMHILQMNKHFPLMRSEDDPLLPVSNSHGHGHAHSEMDPHFFLSPRFLSQEATLIKDALIAIVPSQEIVFQENFEKLNKKITHLNQKLHSQLGRVRGKGVLVSHSALGYFCYDFGLKQYALESHGKPLLPKTLDHILSHIPQDRILCAFTFIDHNNKALLEVANIMQVQTYEINPMAEDLLATIDKIGDDLDNSL</sequence>
<protein>
    <recommendedName>
        <fullName evidence="7">Zinc ABC transporter substrate-binding protein</fullName>
    </recommendedName>
</protein>
<comment type="similarity">
    <text evidence="1">Belongs to the bacterial solute-binding protein 9 family.</text>
</comment>
<evidence type="ECO:0008006" key="7">
    <source>
        <dbReference type="Google" id="ProtNLM"/>
    </source>
</evidence>
<dbReference type="PANTHER" id="PTHR42953">
    <property type="entry name" value="HIGH-AFFINITY ZINC UPTAKE SYSTEM PROTEIN ZNUA-RELATED"/>
    <property type="match status" value="1"/>
</dbReference>
<evidence type="ECO:0000313" key="5">
    <source>
        <dbReference type="EMBL" id="PCI75544.1"/>
    </source>
</evidence>
<organism evidence="5 6">
    <name type="scientific">Aerophobetes bacterium</name>
    <dbReference type="NCBI Taxonomy" id="2030807"/>
    <lineage>
        <taxon>Bacteria</taxon>
        <taxon>Candidatus Aerophobota</taxon>
    </lineage>
</organism>
<feature type="signal peptide" evidence="4">
    <location>
        <begin position="1"/>
        <end position="21"/>
    </location>
</feature>
<dbReference type="Proteomes" id="UP000218775">
    <property type="component" value="Unassembled WGS sequence"/>
</dbReference>
<dbReference type="AlphaFoldDB" id="A0A2A4WZ74"/>
<gene>
    <name evidence="5" type="ORF">COB21_05555</name>
</gene>
<dbReference type="SUPFAM" id="SSF53807">
    <property type="entry name" value="Helical backbone' metal receptor"/>
    <property type="match status" value="1"/>
</dbReference>
<proteinExistence type="inferred from homology"/>
<feature type="chain" id="PRO_5012472550" description="Zinc ABC transporter substrate-binding protein" evidence="4">
    <location>
        <begin position="22"/>
        <end position="304"/>
    </location>
</feature>
<dbReference type="PANTHER" id="PTHR42953:SF3">
    <property type="entry name" value="HIGH-AFFINITY ZINC UPTAKE SYSTEM PROTEIN ZNUA"/>
    <property type="match status" value="1"/>
</dbReference>